<comment type="caution">
    <text evidence="4">The sequence shown here is derived from an EMBL/GenBank/DDBJ whole genome shotgun (WGS) entry which is preliminary data.</text>
</comment>
<dbReference type="EMBL" id="LFMY01000014">
    <property type="protein sequence ID" value="OKL56567.1"/>
    <property type="molecule type" value="Genomic_DNA"/>
</dbReference>
<protein>
    <recommendedName>
        <fullName evidence="3">Calcineurin-like phosphoesterase domain-containing protein</fullName>
    </recommendedName>
</protein>
<dbReference type="Proteomes" id="UP000214365">
    <property type="component" value="Unassembled WGS sequence"/>
</dbReference>
<dbReference type="InterPro" id="IPR029052">
    <property type="entry name" value="Metallo-depent_PP-like"/>
</dbReference>
<dbReference type="Gene3D" id="3.60.21.10">
    <property type="match status" value="1"/>
</dbReference>
<evidence type="ECO:0000256" key="2">
    <source>
        <dbReference type="SAM" id="SignalP"/>
    </source>
</evidence>
<reference evidence="4 5" key="1">
    <citation type="submission" date="2015-06" db="EMBL/GenBank/DDBJ databases">
        <title>Talaromyces atroroseus IBT 11181 draft genome.</title>
        <authorList>
            <person name="Rasmussen K.B."/>
            <person name="Rasmussen S."/>
            <person name="Petersen B."/>
            <person name="Sicheritz-Ponten T."/>
            <person name="Mortensen U.H."/>
            <person name="Thrane U."/>
        </authorList>
    </citation>
    <scope>NUCLEOTIDE SEQUENCE [LARGE SCALE GENOMIC DNA]</scope>
    <source>
        <strain evidence="4 5">IBT 11181</strain>
    </source>
</reference>
<dbReference type="SUPFAM" id="SSF56300">
    <property type="entry name" value="Metallo-dependent phosphatases"/>
    <property type="match status" value="1"/>
</dbReference>
<feature type="chain" id="PRO_5012420448" description="Calcineurin-like phosphoesterase domain-containing protein" evidence="2">
    <location>
        <begin position="18"/>
        <end position="366"/>
    </location>
</feature>
<feature type="domain" description="Calcineurin-like phosphoesterase" evidence="3">
    <location>
        <begin position="45"/>
        <end position="276"/>
    </location>
</feature>
<dbReference type="InterPro" id="IPR004843">
    <property type="entry name" value="Calcineurin-like_PHP"/>
</dbReference>
<proteinExistence type="predicted"/>
<dbReference type="OrthoDB" id="783096at2759"/>
<feature type="signal peptide" evidence="2">
    <location>
        <begin position="1"/>
        <end position="17"/>
    </location>
</feature>
<organism evidence="4 5">
    <name type="scientific">Talaromyces atroroseus</name>
    <dbReference type="NCBI Taxonomy" id="1441469"/>
    <lineage>
        <taxon>Eukaryota</taxon>
        <taxon>Fungi</taxon>
        <taxon>Dikarya</taxon>
        <taxon>Ascomycota</taxon>
        <taxon>Pezizomycotina</taxon>
        <taxon>Eurotiomycetes</taxon>
        <taxon>Eurotiomycetidae</taxon>
        <taxon>Eurotiales</taxon>
        <taxon>Trichocomaceae</taxon>
        <taxon>Talaromyces</taxon>
        <taxon>Talaromyces sect. Trachyspermi</taxon>
    </lineage>
</organism>
<keyword evidence="5" id="KW-1185">Reference proteome</keyword>
<evidence type="ECO:0000313" key="4">
    <source>
        <dbReference type="EMBL" id="OKL56567.1"/>
    </source>
</evidence>
<dbReference type="GO" id="GO:0005737">
    <property type="term" value="C:cytoplasm"/>
    <property type="evidence" value="ECO:0007669"/>
    <property type="project" value="TreeGrafter"/>
</dbReference>
<dbReference type="GeneID" id="31007840"/>
<sequence length="366" mass="40946">MALIFLALAVGVGRAMALAIREPILRFTDNGTFQIAVFSDLHYGEDIEHPQLVVINGDLITGENTYKHNSSDYVDRIVAPLVNRSLLWASTYGNHDSEFNLSRQEIFAREKRYPNSLTQSMVPMHSYSSGVSNYYLPVYSANKSDMTPKAILWFFDSRGGNEFQTVDEDGKVVAINNYVDSSVVNWFTTARDKLNDLHNTTIPSLAFFHIPVTAMLAFQQGPGVNPHKEPGINDDDPLDEQGPSDGSFNYKGQDKPFMKALVETKGLMATFSGHDHGDDWCFKWNKTLPEMDIKGDGVVLCFDRHSGYGGYGTWTRGSRQILLDERTLGSQTETWVRLEQGNISGAVVLNSTYGEDYYPVVLDTHT</sequence>
<gene>
    <name evidence="4" type="ORF">UA08_08084</name>
</gene>
<keyword evidence="2" id="KW-0732">Signal</keyword>
<dbReference type="AlphaFoldDB" id="A0A225ASY7"/>
<evidence type="ECO:0000256" key="1">
    <source>
        <dbReference type="SAM" id="MobiDB-lite"/>
    </source>
</evidence>
<dbReference type="PANTHER" id="PTHR32440:SF11">
    <property type="entry name" value="METALLOPHOSPHOESTERASE DOMAIN-CONTAINING PROTEIN"/>
    <property type="match status" value="1"/>
</dbReference>
<name>A0A225ASY7_TALAT</name>
<dbReference type="CDD" id="cd07383">
    <property type="entry name" value="MPP_Dcr2"/>
    <property type="match status" value="1"/>
</dbReference>
<feature type="region of interest" description="Disordered" evidence="1">
    <location>
        <begin position="221"/>
        <end position="249"/>
    </location>
</feature>
<dbReference type="GO" id="GO:0016788">
    <property type="term" value="F:hydrolase activity, acting on ester bonds"/>
    <property type="evidence" value="ECO:0007669"/>
    <property type="project" value="TreeGrafter"/>
</dbReference>
<dbReference type="Pfam" id="PF00149">
    <property type="entry name" value="Metallophos"/>
    <property type="match status" value="1"/>
</dbReference>
<dbReference type="STRING" id="1441469.A0A225ASY7"/>
<accession>A0A225ASY7</accession>
<evidence type="ECO:0000259" key="3">
    <source>
        <dbReference type="Pfam" id="PF00149"/>
    </source>
</evidence>
<evidence type="ECO:0000313" key="5">
    <source>
        <dbReference type="Proteomes" id="UP000214365"/>
    </source>
</evidence>
<dbReference type="PANTHER" id="PTHR32440">
    <property type="entry name" value="PHOSPHATASE DCR2-RELATED-RELATED"/>
    <property type="match status" value="1"/>
</dbReference>
<dbReference type="RefSeq" id="XP_020116688.1">
    <property type="nucleotide sequence ID" value="XM_020263287.1"/>
</dbReference>